<name>A0A9D3WQ19_9SAUR</name>
<proteinExistence type="predicted"/>
<accession>A0A9D3WQ19</accession>
<sequence length="189" mass="21295">MNLLSSFHVRVALLGWYGFYLLGSVTKFEDFLQECNRKEFKALVEEDTAAARATLQAVLDAVSSEAYAAMQDLPFDGNVLFEEQTDTKLHGLKDSCMTLQTLGLYVPAPAKPKKFKPQQTPAQATHPKYKTAYKKSWDYKRCPQRQSRPAPQPGSSKCREISVLTISVNLYDVALCYFVLSIFMTLHLA</sequence>
<gene>
    <name evidence="1" type="ORF">KIL84_009433</name>
</gene>
<keyword evidence="2" id="KW-1185">Reference proteome</keyword>
<reference evidence="1" key="1">
    <citation type="submission" date="2021-09" db="EMBL/GenBank/DDBJ databases">
        <title>The genome of Mauremys mutica provides insights into the evolution of semi-aquatic lifestyle.</title>
        <authorList>
            <person name="Gong S."/>
            <person name="Gao Y."/>
        </authorList>
    </citation>
    <scope>NUCLEOTIDE SEQUENCE</scope>
    <source>
        <strain evidence="1">MM-2020</strain>
        <tissue evidence="1">Muscle</tissue>
    </source>
</reference>
<dbReference type="AlphaFoldDB" id="A0A9D3WQ19"/>
<organism evidence="1 2">
    <name type="scientific">Mauremys mutica</name>
    <name type="common">yellowpond turtle</name>
    <dbReference type="NCBI Taxonomy" id="74926"/>
    <lineage>
        <taxon>Eukaryota</taxon>
        <taxon>Metazoa</taxon>
        <taxon>Chordata</taxon>
        <taxon>Craniata</taxon>
        <taxon>Vertebrata</taxon>
        <taxon>Euteleostomi</taxon>
        <taxon>Archelosauria</taxon>
        <taxon>Testudinata</taxon>
        <taxon>Testudines</taxon>
        <taxon>Cryptodira</taxon>
        <taxon>Durocryptodira</taxon>
        <taxon>Testudinoidea</taxon>
        <taxon>Geoemydidae</taxon>
        <taxon>Geoemydinae</taxon>
        <taxon>Mauremys</taxon>
    </lineage>
</organism>
<dbReference type="EMBL" id="JAHDVG010000517">
    <property type="protein sequence ID" value="KAH1164816.1"/>
    <property type="molecule type" value="Genomic_DNA"/>
</dbReference>
<comment type="caution">
    <text evidence="1">The sequence shown here is derived from an EMBL/GenBank/DDBJ whole genome shotgun (WGS) entry which is preliminary data.</text>
</comment>
<protein>
    <submittedName>
        <fullName evidence="1">Uncharacterized protein</fullName>
    </submittedName>
</protein>
<evidence type="ECO:0000313" key="2">
    <source>
        <dbReference type="Proteomes" id="UP000827986"/>
    </source>
</evidence>
<evidence type="ECO:0000313" key="1">
    <source>
        <dbReference type="EMBL" id="KAH1164816.1"/>
    </source>
</evidence>
<dbReference type="Proteomes" id="UP000827986">
    <property type="component" value="Unassembled WGS sequence"/>
</dbReference>